<evidence type="ECO:0000259" key="15">
    <source>
        <dbReference type="PROSITE" id="PS50929"/>
    </source>
</evidence>
<keyword evidence="8" id="KW-1278">Translocase</keyword>
<evidence type="ECO:0000256" key="13">
    <source>
        <dbReference type="SAM" id="Phobius"/>
    </source>
</evidence>
<evidence type="ECO:0000256" key="10">
    <source>
        <dbReference type="ARBA" id="ARBA00023136"/>
    </source>
</evidence>
<evidence type="ECO:0000259" key="14">
    <source>
        <dbReference type="PROSITE" id="PS50893"/>
    </source>
</evidence>
<comment type="function">
    <text evidence="11">ABC transporter that may affect phytic acid transport and compartmentalization. May function directly or indirectly in removing phytic acid from the cytosol or in vesicle trafficking. Required for phytic acid accumulation in developing seeds. Phytic acid is the primary storage form of phosphorus in cereal grains and other plant seeds.</text>
</comment>
<accession>A0A843TZH9</accession>
<evidence type="ECO:0000313" key="16">
    <source>
        <dbReference type="EMBL" id="MQL75000.1"/>
    </source>
</evidence>
<dbReference type="Gene3D" id="1.20.1560.10">
    <property type="entry name" value="ABC transporter type 1, transmembrane domain"/>
    <property type="match status" value="2"/>
</dbReference>
<dbReference type="PANTHER" id="PTHR24223">
    <property type="entry name" value="ATP-BINDING CASSETTE SUB-FAMILY C"/>
    <property type="match status" value="1"/>
</dbReference>
<feature type="domain" description="ABC transmembrane type-1" evidence="15">
    <location>
        <begin position="325"/>
        <end position="605"/>
    </location>
</feature>
<dbReference type="InterPro" id="IPR044746">
    <property type="entry name" value="ABCC_6TM_D1"/>
</dbReference>
<reference evidence="16" key="1">
    <citation type="submission" date="2017-07" db="EMBL/GenBank/DDBJ databases">
        <title>Taro Niue Genome Assembly and Annotation.</title>
        <authorList>
            <person name="Atibalentja N."/>
            <person name="Keating K."/>
            <person name="Fields C.J."/>
        </authorList>
    </citation>
    <scope>NUCLEOTIDE SEQUENCE</scope>
    <source>
        <strain evidence="16">Niue_2</strain>
        <tissue evidence="16">Leaf</tissue>
    </source>
</reference>
<dbReference type="FunFam" id="3.40.50.300:FF:001405">
    <property type="entry name" value="Multidrug resistance protein associated1"/>
    <property type="match status" value="1"/>
</dbReference>
<evidence type="ECO:0000256" key="7">
    <source>
        <dbReference type="ARBA" id="ARBA00022840"/>
    </source>
</evidence>
<feature type="transmembrane region" description="Helical" evidence="13">
    <location>
        <begin position="549"/>
        <end position="570"/>
    </location>
</feature>
<dbReference type="FunFam" id="1.20.1560.10:FF:000003">
    <property type="entry name" value="ABC transporter C family member 10"/>
    <property type="match status" value="1"/>
</dbReference>
<evidence type="ECO:0000256" key="1">
    <source>
        <dbReference type="ARBA" id="ARBA00004141"/>
    </source>
</evidence>
<keyword evidence="17" id="KW-1185">Reference proteome</keyword>
<dbReference type="CDD" id="cd03250">
    <property type="entry name" value="ABCC_MRP_domain1"/>
    <property type="match status" value="1"/>
</dbReference>
<keyword evidence="4 13" id="KW-0812">Transmembrane</keyword>
<dbReference type="InterPro" id="IPR056228">
    <property type="entry name" value="ABCC10-like_N"/>
</dbReference>
<sequence length="1537" mass="170780">MGFCKVKLSFTIVFDGVGDGRLLLDVPDEVLSFVILLLSLVPDPSLGINWVCDGGFHLGSSCTQRSLLDAFNVAFLLGYSLTLLVSRLAKRGINGSGVTLDRVFCASSVLCAGIGIAHIGAGFWPFLSGSHGILYWAPWWIYLLRGVVWIAIAVSVCIHGTRWLRTLVITWWVSSSALLSALNVRILVEERKLHVLDVAAWLASLLLLFCALKLTRSPTHQHSASNRGLSEPLLNGGGGEERKTELTRAGFFSKLTFSWLNPLLRLGRSKPLGLDDIPCLDAEDDALLAYQVFSCEWDLLRRDGSRTKNLVLFSLARCYWKEMTVVGVYALLKTASFVVLPLVLYAFVEYSGREKKDLRTGSLLLLSLAVNKGVESLSQRHWFFDARRFGMRMRSAVMAAVFRKQLKLSSLGRRNHSTGEVVNYIAVDAYRLGEFPWWFHMGWSMPLQLLCAVTILLCTMGTGALPGLVPLLICGFLNVPFARSLKNSQLRFMAGQDQRLRATSEVLNNMKIIKLQSWEDKFRKMIGELRDEEFRWLADIQINKSYGTALYWMSPVFISAVIFAGVAIIGSAPLNASTIFTVLVTLRVMSEPVRMLPEALSILIQVKVSLDRLDRFLLEDEIKAEDVQRSPVHSSDVRVRISKGFFRWDPNMASPTLSGLNLQVFRGQKIAVCGHVGAGKSSLLHAILGEIPRVSGTVEIFGSVAYVSQIAWIQSGTIRDNILYGKAMEKSRYEMAIRSCALDKDIDNFDHGDLTEIGQRGLNMSGGQKQRIQLARAVYSDADIYLLDDPFSAVDAHTAAVLFNDCIMATLQKKTVFLVTHQIEFLTEADKILVMVGGQISQSGSYEELLKAGTVFQQLVSAHRSAMTVLESPNHGNKEETRTVREGTQTTELKEQESVEDVSIKGISTVQLTEDEEKDMGNLGWKPYIDYVSVCSGWLLLCLVILSQFGFVILQTLSTYWLAAAMKIPHIGKGTMIGFYTILSFLSGVSVYFRGWASAHLGLKASRAFFSGLMESLFKAPMSFLDSTPVGRILTRASSDMSVLDYDTPFSISYVLAPLIEMVAAMLVMTIVTWQVLVVAIPAMIAVRYYQGYYLASAREIVRINGTTKAPVVNYAAETSLGAVTIRAFSDSKRFFHNNLKLINTDATLYFHTIAAMEWVLMRVEALQNATIITSALFLLLLPQEAVAPGFVGLTLSYSLSLSGTQVFLTRWYSNLDNYIISVERIKQYMHIPSEPPAIISDNRPPPLWPHEGRIDLQCLKVRNQTVHSSYDIRLPLIFPVVSNELFPCYCAQIKYRPNAPLVLKGLTCTFAAGHKVGVVGRTGSGKTTLISALFRLVEPFGGRILVDSLDICSIGLKDLRMNLSIIPQEPTLFRGSVRSNLDPLGQYTDQEIWEALEKCQLKTTVSSLPDLLDSSVSDEGENWSAGQRQLFCLGRILLRKNRILVLDEATASIDSATDATLQKIIGQEFRGCTVITVAHRVPTVVDSHMVMVLSYGKIVEYDNPSNLLETNSAFSKLLAEYWSNCRRSSSQNLEEH</sequence>
<dbReference type="GO" id="GO:0005524">
    <property type="term" value="F:ATP binding"/>
    <property type="evidence" value="ECO:0007669"/>
    <property type="project" value="UniProtKB-KW"/>
</dbReference>
<evidence type="ECO:0000313" key="17">
    <source>
        <dbReference type="Proteomes" id="UP000652761"/>
    </source>
</evidence>
<feature type="transmembrane region" description="Helical" evidence="13">
    <location>
        <begin position="447"/>
        <end position="477"/>
    </location>
</feature>
<dbReference type="GO" id="GO:0016887">
    <property type="term" value="F:ATP hydrolysis activity"/>
    <property type="evidence" value="ECO:0007669"/>
    <property type="project" value="InterPro"/>
</dbReference>
<dbReference type="FunFam" id="3.40.50.300:FF:000163">
    <property type="entry name" value="Multidrug resistance-associated protein member 4"/>
    <property type="match status" value="1"/>
</dbReference>
<dbReference type="InterPro" id="IPR036640">
    <property type="entry name" value="ABC1_TM_sf"/>
</dbReference>
<dbReference type="SMART" id="SM00382">
    <property type="entry name" value="AAA"/>
    <property type="match status" value="2"/>
</dbReference>
<keyword evidence="7" id="KW-0067">ATP-binding</keyword>
<feature type="compositionally biased region" description="Basic and acidic residues" evidence="12">
    <location>
        <begin position="876"/>
        <end position="885"/>
    </location>
</feature>
<dbReference type="Proteomes" id="UP000652761">
    <property type="component" value="Unassembled WGS sequence"/>
</dbReference>
<dbReference type="Pfam" id="PF24358">
    <property type="entry name" value="ABCC10_N"/>
    <property type="match status" value="1"/>
</dbReference>
<feature type="transmembrane region" description="Helical" evidence="13">
    <location>
        <begin position="139"/>
        <end position="160"/>
    </location>
</feature>
<dbReference type="Pfam" id="PF00664">
    <property type="entry name" value="ABC_membrane"/>
    <property type="match status" value="2"/>
</dbReference>
<evidence type="ECO:0000256" key="8">
    <source>
        <dbReference type="ARBA" id="ARBA00022967"/>
    </source>
</evidence>
<dbReference type="CDD" id="cd18579">
    <property type="entry name" value="ABC_6TM_ABCC_D1"/>
    <property type="match status" value="1"/>
</dbReference>
<evidence type="ECO:0000256" key="4">
    <source>
        <dbReference type="ARBA" id="ARBA00022692"/>
    </source>
</evidence>
<evidence type="ECO:0008006" key="18">
    <source>
        <dbReference type="Google" id="ProtNLM"/>
    </source>
</evidence>
<dbReference type="InterPro" id="IPR017871">
    <property type="entry name" value="ABC_transporter-like_CS"/>
</dbReference>
<feature type="domain" description="ABC transporter" evidence="14">
    <location>
        <begin position="632"/>
        <end position="862"/>
    </location>
</feature>
<dbReference type="GO" id="GO:0140359">
    <property type="term" value="F:ABC-type transporter activity"/>
    <property type="evidence" value="ECO:0007669"/>
    <property type="project" value="InterPro"/>
</dbReference>
<dbReference type="PROSITE" id="PS50893">
    <property type="entry name" value="ABC_TRANSPORTER_2"/>
    <property type="match status" value="2"/>
</dbReference>
<keyword evidence="3" id="KW-0813">Transport</keyword>
<feature type="transmembrane region" description="Helical" evidence="13">
    <location>
        <begin position="167"/>
        <end position="188"/>
    </location>
</feature>
<keyword evidence="10 13" id="KW-0472">Membrane</keyword>
<dbReference type="CDD" id="cd18580">
    <property type="entry name" value="ABC_6TM_ABCC_D2"/>
    <property type="match status" value="1"/>
</dbReference>
<evidence type="ECO:0000256" key="2">
    <source>
        <dbReference type="ARBA" id="ARBA00009726"/>
    </source>
</evidence>
<dbReference type="GO" id="GO:0016020">
    <property type="term" value="C:membrane"/>
    <property type="evidence" value="ECO:0007669"/>
    <property type="project" value="UniProtKB-SubCell"/>
</dbReference>
<feature type="domain" description="ABC transporter" evidence="14">
    <location>
        <begin position="1273"/>
        <end position="1521"/>
    </location>
</feature>
<evidence type="ECO:0000256" key="3">
    <source>
        <dbReference type="ARBA" id="ARBA00022448"/>
    </source>
</evidence>
<dbReference type="SUPFAM" id="SSF90123">
    <property type="entry name" value="ABC transporter transmembrane region"/>
    <property type="match status" value="2"/>
</dbReference>
<dbReference type="OrthoDB" id="6500128at2759"/>
<proteinExistence type="inferred from homology"/>
<name>A0A843TZH9_COLES</name>
<dbReference type="Gene3D" id="3.40.50.300">
    <property type="entry name" value="P-loop containing nucleotide triphosphate hydrolases"/>
    <property type="match status" value="2"/>
</dbReference>
<dbReference type="PROSITE" id="PS00211">
    <property type="entry name" value="ABC_TRANSPORTER_1"/>
    <property type="match status" value="1"/>
</dbReference>
<protein>
    <recommendedName>
        <fullName evidence="18">ABC transporter C family member 8</fullName>
    </recommendedName>
</protein>
<feature type="region of interest" description="Disordered" evidence="12">
    <location>
        <begin position="220"/>
        <end position="241"/>
    </location>
</feature>
<feature type="transmembrane region" description="Helical" evidence="13">
    <location>
        <begin position="70"/>
        <end position="89"/>
    </location>
</feature>
<organism evidence="16 17">
    <name type="scientific">Colocasia esculenta</name>
    <name type="common">Wild taro</name>
    <name type="synonym">Arum esculentum</name>
    <dbReference type="NCBI Taxonomy" id="4460"/>
    <lineage>
        <taxon>Eukaryota</taxon>
        <taxon>Viridiplantae</taxon>
        <taxon>Streptophyta</taxon>
        <taxon>Embryophyta</taxon>
        <taxon>Tracheophyta</taxon>
        <taxon>Spermatophyta</taxon>
        <taxon>Magnoliopsida</taxon>
        <taxon>Liliopsida</taxon>
        <taxon>Araceae</taxon>
        <taxon>Aroideae</taxon>
        <taxon>Colocasieae</taxon>
        <taxon>Colocasia</taxon>
    </lineage>
</organism>
<dbReference type="Pfam" id="PF00005">
    <property type="entry name" value="ABC_tran"/>
    <property type="match status" value="2"/>
</dbReference>
<feature type="domain" description="ABC transmembrane type-1" evidence="15">
    <location>
        <begin position="943"/>
        <end position="1218"/>
    </location>
</feature>
<gene>
    <name evidence="16" type="ORF">Taro_007349</name>
</gene>
<dbReference type="EMBL" id="NMUH01000230">
    <property type="protein sequence ID" value="MQL75000.1"/>
    <property type="molecule type" value="Genomic_DNA"/>
</dbReference>
<dbReference type="SUPFAM" id="SSF52540">
    <property type="entry name" value="P-loop containing nucleoside triphosphate hydrolases"/>
    <property type="match status" value="2"/>
</dbReference>
<feature type="transmembrane region" description="Helical" evidence="13">
    <location>
        <begin position="938"/>
        <end position="963"/>
    </location>
</feature>
<dbReference type="CDD" id="cd03244">
    <property type="entry name" value="ABCC_MRP_domain2"/>
    <property type="match status" value="1"/>
</dbReference>
<feature type="transmembrane region" description="Helical" evidence="13">
    <location>
        <begin position="1063"/>
        <end position="1087"/>
    </location>
</feature>
<evidence type="ECO:0000256" key="6">
    <source>
        <dbReference type="ARBA" id="ARBA00022741"/>
    </source>
</evidence>
<comment type="caution">
    <text evidence="16">The sequence shown here is derived from an EMBL/GenBank/DDBJ whole genome shotgun (WGS) entry which is preliminary data.</text>
</comment>
<dbReference type="FunFam" id="1.20.1560.10:FF:000002">
    <property type="entry name" value="ABC transporter C family member 5"/>
    <property type="match status" value="1"/>
</dbReference>
<dbReference type="PROSITE" id="PS50929">
    <property type="entry name" value="ABC_TM1F"/>
    <property type="match status" value="2"/>
</dbReference>
<feature type="region of interest" description="Disordered" evidence="12">
    <location>
        <begin position="871"/>
        <end position="892"/>
    </location>
</feature>
<comment type="subcellular location">
    <subcellularLocation>
        <location evidence="1">Membrane</location>
        <topology evidence="1">Multi-pass membrane protein</topology>
    </subcellularLocation>
</comment>
<feature type="transmembrane region" description="Helical" evidence="13">
    <location>
        <begin position="30"/>
        <end position="50"/>
    </location>
</feature>
<feature type="transmembrane region" description="Helical" evidence="13">
    <location>
        <begin position="194"/>
        <end position="212"/>
    </location>
</feature>
<evidence type="ECO:0000256" key="9">
    <source>
        <dbReference type="ARBA" id="ARBA00022989"/>
    </source>
</evidence>
<keyword evidence="6" id="KW-0547">Nucleotide-binding</keyword>
<evidence type="ECO:0000256" key="12">
    <source>
        <dbReference type="SAM" id="MobiDB-lite"/>
    </source>
</evidence>
<dbReference type="InterPro" id="IPR050173">
    <property type="entry name" value="ABC_transporter_C-like"/>
</dbReference>
<evidence type="ECO:0000256" key="11">
    <source>
        <dbReference type="ARBA" id="ARBA00057614"/>
    </source>
</evidence>
<keyword evidence="5" id="KW-0677">Repeat</keyword>
<keyword evidence="9 13" id="KW-1133">Transmembrane helix</keyword>
<feature type="transmembrane region" description="Helical" evidence="13">
    <location>
        <begin position="975"/>
        <end position="993"/>
    </location>
</feature>
<dbReference type="PANTHER" id="PTHR24223:SF108">
    <property type="entry name" value="ABC TRANSPORTER C FAMILY MEMBER 8"/>
    <property type="match status" value="1"/>
</dbReference>
<comment type="similarity">
    <text evidence="2">Belongs to the ABC transporter superfamily. ABCC family. Conjugate transporter (TC 3.A.1.208) subfamily.</text>
</comment>
<evidence type="ECO:0000256" key="5">
    <source>
        <dbReference type="ARBA" id="ARBA00022737"/>
    </source>
</evidence>
<dbReference type="InterPro" id="IPR044726">
    <property type="entry name" value="ABCC_6TM_D2"/>
</dbReference>
<feature type="transmembrane region" description="Helical" evidence="13">
    <location>
        <begin position="326"/>
        <end position="348"/>
    </location>
</feature>
<dbReference type="InterPro" id="IPR027417">
    <property type="entry name" value="P-loop_NTPase"/>
</dbReference>
<dbReference type="InterPro" id="IPR011527">
    <property type="entry name" value="ABC1_TM_dom"/>
</dbReference>
<dbReference type="InterPro" id="IPR003593">
    <property type="entry name" value="AAA+_ATPase"/>
</dbReference>
<feature type="transmembrane region" description="Helical" evidence="13">
    <location>
        <begin position="101"/>
        <end position="127"/>
    </location>
</feature>
<dbReference type="InterPro" id="IPR003439">
    <property type="entry name" value="ABC_transporter-like_ATP-bd"/>
</dbReference>